<feature type="compositionally biased region" description="Polar residues" evidence="1">
    <location>
        <begin position="276"/>
        <end position="286"/>
    </location>
</feature>
<evidence type="ECO:0008006" key="4">
    <source>
        <dbReference type="Google" id="ProtNLM"/>
    </source>
</evidence>
<evidence type="ECO:0000256" key="1">
    <source>
        <dbReference type="SAM" id="MobiDB-lite"/>
    </source>
</evidence>
<evidence type="ECO:0000313" key="3">
    <source>
        <dbReference type="Proteomes" id="UP000469545"/>
    </source>
</evidence>
<protein>
    <recommendedName>
        <fullName evidence="4">Helix-turn-helix domain-containing protein</fullName>
    </recommendedName>
</protein>
<dbReference type="AlphaFoldDB" id="A0A6N9UPK4"/>
<feature type="region of interest" description="Disordered" evidence="1">
    <location>
        <begin position="276"/>
        <end position="306"/>
    </location>
</feature>
<organism evidence="2 3">
    <name type="scientific">Streptomyces coelicoflavus</name>
    <dbReference type="NCBI Taxonomy" id="285562"/>
    <lineage>
        <taxon>Bacteria</taxon>
        <taxon>Bacillati</taxon>
        <taxon>Actinomycetota</taxon>
        <taxon>Actinomycetes</taxon>
        <taxon>Kitasatosporales</taxon>
        <taxon>Streptomycetaceae</taxon>
        <taxon>Streptomyces</taxon>
    </lineage>
</organism>
<gene>
    <name evidence="2" type="ORF">G3I46_10845</name>
</gene>
<name>A0A6N9UPK4_9ACTN</name>
<dbReference type="RefSeq" id="WP_164140036.1">
    <property type="nucleotide sequence ID" value="NZ_JAAGMB010000237.1"/>
</dbReference>
<reference evidence="2 3" key="1">
    <citation type="submission" date="2020-01" db="EMBL/GenBank/DDBJ databases">
        <title>Insect and environment-associated Actinomycetes.</title>
        <authorList>
            <person name="Currrie C."/>
            <person name="Chevrette M."/>
            <person name="Carlson C."/>
            <person name="Stubbendieck R."/>
            <person name="Wendt-Pienkowski E."/>
        </authorList>
    </citation>
    <scope>NUCLEOTIDE SEQUENCE [LARGE SCALE GENOMIC DNA]</scope>
    <source>
        <strain evidence="2 3">SID14172</strain>
    </source>
</reference>
<keyword evidence="3" id="KW-1185">Reference proteome</keyword>
<feature type="region of interest" description="Disordered" evidence="1">
    <location>
        <begin position="122"/>
        <end position="182"/>
    </location>
</feature>
<proteinExistence type="predicted"/>
<dbReference type="Proteomes" id="UP000469545">
    <property type="component" value="Unassembled WGS sequence"/>
</dbReference>
<evidence type="ECO:0000313" key="2">
    <source>
        <dbReference type="EMBL" id="NEB17012.1"/>
    </source>
</evidence>
<sequence length="323" mass="35066">MIYRHFIAPPRAFTQFSHDLIRHPRLSSDAVRLLTWQLSLPPGTRESLSRTAERARIGGCAFTRAKRQLKDEGFVHERRLQGAGGLWVTQQLVSNVPLSEAEALKLLAQMPVGPAGTITTERVAPPQLAPGRRSPAVGEPTPPPTDGHPPQNHEGNTSNQPPKPPEADAQSPQPDGDSKPHLPAARALVDTFPALSPDLRHIPRAMRPELTKLTARWLAAGHPPTAVRTHILRGLPDDGTPVHRPGGLLRHLLSDVPPPPPPASPVPAHRLVTTTPAHPDQQQQPPGSRLSPRLAGARECAGDHVQPLLFRPVGDETRCPRCR</sequence>
<comment type="caution">
    <text evidence="2">The sequence shown here is derived from an EMBL/GenBank/DDBJ whole genome shotgun (WGS) entry which is preliminary data.</text>
</comment>
<accession>A0A6N9UPK4</accession>
<dbReference type="EMBL" id="JAAGMB010000237">
    <property type="protein sequence ID" value="NEB17012.1"/>
    <property type="molecule type" value="Genomic_DNA"/>
</dbReference>